<dbReference type="SUPFAM" id="SSF53098">
    <property type="entry name" value="Ribonuclease H-like"/>
    <property type="match status" value="1"/>
</dbReference>
<evidence type="ECO:0000256" key="1">
    <source>
        <dbReference type="ARBA" id="ARBA00000077"/>
    </source>
</evidence>
<feature type="domain" description="RNase H type-2" evidence="17">
    <location>
        <begin position="62"/>
        <end position="249"/>
    </location>
</feature>
<dbReference type="CDD" id="cd07182">
    <property type="entry name" value="RNase_HII_bacteria_HII_like"/>
    <property type="match status" value="1"/>
</dbReference>
<dbReference type="NCBIfam" id="NF000595">
    <property type="entry name" value="PRK00015.1-3"/>
    <property type="match status" value="1"/>
</dbReference>
<reference evidence="18" key="1">
    <citation type="submission" date="2021-03" db="EMBL/GenBank/DDBJ databases">
        <title>Genomic Encyclopedia of Type Strains, Phase IV (KMG-IV): sequencing the most valuable type-strain genomes for metagenomic binning, comparative biology and taxonomic classification.</title>
        <authorList>
            <person name="Goeker M."/>
        </authorList>
    </citation>
    <scope>NUCLEOTIDE SEQUENCE</scope>
    <source>
        <strain evidence="18">DSM 101588</strain>
    </source>
</reference>
<keyword evidence="13 14" id="KW-0464">Manganese</keyword>
<dbReference type="Proteomes" id="UP001166402">
    <property type="component" value="Unassembled WGS sequence"/>
</dbReference>
<comment type="caution">
    <text evidence="18">The sequence shown here is derived from an EMBL/GenBank/DDBJ whole genome shotgun (WGS) entry which is preliminary data.</text>
</comment>
<feature type="binding site" evidence="14 15">
    <location>
        <position position="68"/>
    </location>
    <ligand>
        <name>a divalent metal cation</name>
        <dbReference type="ChEBI" id="CHEBI:60240"/>
    </ligand>
</feature>
<dbReference type="EC" id="3.1.26.4" evidence="6 14"/>
<dbReference type="PANTHER" id="PTHR10954">
    <property type="entry name" value="RIBONUCLEASE H2 SUBUNIT A"/>
    <property type="match status" value="1"/>
</dbReference>
<proteinExistence type="inferred from homology"/>
<keyword evidence="10 14" id="KW-0479">Metal-binding</keyword>
<dbReference type="NCBIfam" id="NF000594">
    <property type="entry name" value="PRK00015.1-1"/>
    <property type="match status" value="1"/>
</dbReference>
<dbReference type="InterPro" id="IPR012337">
    <property type="entry name" value="RNaseH-like_sf"/>
</dbReference>
<keyword evidence="19" id="KW-1185">Reference proteome</keyword>
<keyword evidence="12 14" id="KW-0378">Hydrolase</keyword>
<dbReference type="InterPro" id="IPR036397">
    <property type="entry name" value="RNaseH_sf"/>
</dbReference>
<comment type="cofactor">
    <cofactor evidence="2">
        <name>Mg(2+)</name>
        <dbReference type="ChEBI" id="CHEBI:18420"/>
    </cofactor>
</comment>
<dbReference type="InterPro" id="IPR022898">
    <property type="entry name" value="RNase_HII"/>
</dbReference>
<dbReference type="EMBL" id="JAGGLT010000030">
    <property type="protein sequence ID" value="MBP2072920.1"/>
    <property type="molecule type" value="Genomic_DNA"/>
</dbReference>
<dbReference type="HAMAP" id="MF_00052_B">
    <property type="entry name" value="RNase_HII_B"/>
    <property type="match status" value="1"/>
</dbReference>
<evidence type="ECO:0000256" key="7">
    <source>
        <dbReference type="ARBA" id="ARBA00019179"/>
    </source>
</evidence>
<evidence type="ECO:0000256" key="16">
    <source>
        <dbReference type="RuleBase" id="RU003515"/>
    </source>
</evidence>
<evidence type="ECO:0000256" key="2">
    <source>
        <dbReference type="ARBA" id="ARBA00001946"/>
    </source>
</evidence>
<protein>
    <recommendedName>
        <fullName evidence="7 14">Ribonuclease HII</fullName>
        <shortName evidence="14">RNase HII</shortName>
        <ecNumber evidence="6 14">3.1.26.4</ecNumber>
    </recommendedName>
</protein>
<evidence type="ECO:0000256" key="8">
    <source>
        <dbReference type="ARBA" id="ARBA00022490"/>
    </source>
</evidence>
<evidence type="ECO:0000256" key="11">
    <source>
        <dbReference type="ARBA" id="ARBA00022759"/>
    </source>
</evidence>
<sequence>MGDKMSQQSLNIKNLKEHIYNHGLNIDGLKLNDNALKWFNKEMLRIENLTQYERELYKSNCKVIGGVDEVGRGPLAGPVVAGCVVLPKDVFIPDINDSKKLREEKRELLSEVIKRNAIAYGIGIINNEYIDSVNILNSTYEAMRIAISKIDVKIDCLLIDAVKIPNIEIMQKPIIKGDIKSISIAAASIIAKVERDNLMKKYDELYPQYGFGKNKGYGTKEHIEAIKKYGPCPIHRKTFLKKIIGESNI</sequence>
<evidence type="ECO:0000256" key="6">
    <source>
        <dbReference type="ARBA" id="ARBA00012180"/>
    </source>
</evidence>
<organism evidence="18 19">
    <name type="scientific">Thermoanaerobacterium butyriciformans</name>
    <dbReference type="NCBI Taxonomy" id="1702242"/>
    <lineage>
        <taxon>Bacteria</taxon>
        <taxon>Bacillati</taxon>
        <taxon>Bacillota</taxon>
        <taxon>Clostridia</taxon>
        <taxon>Thermoanaerobacterales</taxon>
        <taxon>Thermoanaerobacteraceae</taxon>
        <taxon>Thermoanaerobacterium</taxon>
    </lineage>
</organism>
<evidence type="ECO:0000256" key="15">
    <source>
        <dbReference type="PROSITE-ProRule" id="PRU01319"/>
    </source>
</evidence>
<evidence type="ECO:0000256" key="3">
    <source>
        <dbReference type="ARBA" id="ARBA00004065"/>
    </source>
</evidence>
<accession>A0ABS4NGZ1</accession>
<keyword evidence="9 14" id="KW-0540">Nuclease</keyword>
<dbReference type="Pfam" id="PF01351">
    <property type="entry name" value="RNase_HII"/>
    <property type="match status" value="1"/>
</dbReference>
<evidence type="ECO:0000256" key="9">
    <source>
        <dbReference type="ARBA" id="ARBA00022722"/>
    </source>
</evidence>
<evidence type="ECO:0000256" key="4">
    <source>
        <dbReference type="ARBA" id="ARBA00004496"/>
    </source>
</evidence>
<comment type="catalytic activity">
    <reaction evidence="1 14 15 16">
        <text>Endonucleolytic cleavage to 5'-phosphomonoester.</text>
        <dbReference type="EC" id="3.1.26.4"/>
    </reaction>
</comment>
<evidence type="ECO:0000313" key="18">
    <source>
        <dbReference type="EMBL" id="MBP2072920.1"/>
    </source>
</evidence>
<dbReference type="InterPro" id="IPR001352">
    <property type="entry name" value="RNase_HII/HIII"/>
</dbReference>
<evidence type="ECO:0000313" key="19">
    <source>
        <dbReference type="Proteomes" id="UP001166402"/>
    </source>
</evidence>
<evidence type="ECO:0000256" key="14">
    <source>
        <dbReference type="HAMAP-Rule" id="MF_00052"/>
    </source>
</evidence>
<comment type="cofactor">
    <cofactor evidence="14 15">
        <name>Mn(2+)</name>
        <dbReference type="ChEBI" id="CHEBI:29035"/>
    </cofactor>
    <cofactor evidence="14 15">
        <name>Mg(2+)</name>
        <dbReference type="ChEBI" id="CHEBI:18420"/>
    </cofactor>
    <text evidence="14 15">Manganese or magnesium. Binds 1 divalent metal ion per monomer in the absence of substrate. May bind a second metal ion after substrate binding.</text>
</comment>
<comment type="subcellular location">
    <subcellularLocation>
        <location evidence="4 14">Cytoplasm</location>
    </subcellularLocation>
</comment>
<feature type="binding site" evidence="14 15">
    <location>
        <position position="69"/>
    </location>
    <ligand>
        <name>a divalent metal cation</name>
        <dbReference type="ChEBI" id="CHEBI:60240"/>
    </ligand>
</feature>
<gene>
    <name evidence="14" type="primary">rnhB</name>
    <name evidence="18" type="ORF">J2Z80_002464</name>
</gene>
<dbReference type="InterPro" id="IPR024567">
    <property type="entry name" value="RNase_HII/HIII_dom"/>
</dbReference>
<comment type="function">
    <text evidence="3 14 16">Endonuclease that specifically degrades the RNA of RNA-DNA hybrids.</text>
</comment>
<dbReference type="PROSITE" id="PS51975">
    <property type="entry name" value="RNASE_H_2"/>
    <property type="match status" value="1"/>
</dbReference>
<evidence type="ECO:0000256" key="5">
    <source>
        <dbReference type="ARBA" id="ARBA00007383"/>
    </source>
</evidence>
<keyword evidence="11 14" id="KW-0255">Endonuclease</keyword>
<keyword evidence="8 14" id="KW-0963">Cytoplasm</keyword>
<evidence type="ECO:0000256" key="12">
    <source>
        <dbReference type="ARBA" id="ARBA00022801"/>
    </source>
</evidence>
<name>A0ABS4NGZ1_9THEO</name>
<evidence type="ECO:0000259" key="17">
    <source>
        <dbReference type="PROSITE" id="PS51975"/>
    </source>
</evidence>
<dbReference type="PANTHER" id="PTHR10954:SF18">
    <property type="entry name" value="RIBONUCLEASE HII"/>
    <property type="match status" value="1"/>
</dbReference>
<comment type="similarity">
    <text evidence="5 14 16">Belongs to the RNase HII family.</text>
</comment>
<evidence type="ECO:0000256" key="10">
    <source>
        <dbReference type="ARBA" id="ARBA00022723"/>
    </source>
</evidence>
<evidence type="ECO:0000256" key="13">
    <source>
        <dbReference type="ARBA" id="ARBA00023211"/>
    </source>
</evidence>
<dbReference type="Gene3D" id="3.30.420.10">
    <property type="entry name" value="Ribonuclease H-like superfamily/Ribonuclease H"/>
    <property type="match status" value="1"/>
</dbReference>
<feature type="binding site" evidence="14 15">
    <location>
        <position position="160"/>
    </location>
    <ligand>
        <name>a divalent metal cation</name>
        <dbReference type="ChEBI" id="CHEBI:60240"/>
    </ligand>
</feature>
<dbReference type="GO" id="GO:0004523">
    <property type="term" value="F:RNA-DNA hybrid ribonuclease activity"/>
    <property type="evidence" value="ECO:0007669"/>
    <property type="project" value="UniProtKB-EC"/>
</dbReference>